<keyword evidence="1" id="KW-1133">Transmembrane helix</keyword>
<feature type="transmembrane region" description="Helical" evidence="1">
    <location>
        <begin position="133"/>
        <end position="150"/>
    </location>
</feature>
<name>A0A9P6APN8_9AGAM</name>
<dbReference type="EMBL" id="MU129042">
    <property type="protein sequence ID" value="KAF9509145.1"/>
    <property type="molecule type" value="Genomic_DNA"/>
</dbReference>
<evidence type="ECO:0000256" key="1">
    <source>
        <dbReference type="SAM" id="Phobius"/>
    </source>
</evidence>
<keyword evidence="1" id="KW-0812">Transmembrane</keyword>
<keyword evidence="1" id="KW-0472">Membrane</keyword>
<comment type="caution">
    <text evidence="2">The sequence shown here is derived from an EMBL/GenBank/DDBJ whole genome shotgun (WGS) entry which is preliminary data.</text>
</comment>
<keyword evidence="3" id="KW-1185">Reference proteome</keyword>
<protein>
    <submittedName>
        <fullName evidence="2">Uncharacterized protein</fullName>
    </submittedName>
</protein>
<feature type="transmembrane region" description="Helical" evidence="1">
    <location>
        <begin position="188"/>
        <end position="205"/>
    </location>
</feature>
<evidence type="ECO:0000313" key="3">
    <source>
        <dbReference type="Proteomes" id="UP000886523"/>
    </source>
</evidence>
<organism evidence="2 3">
    <name type="scientific">Hydnum rufescens UP504</name>
    <dbReference type="NCBI Taxonomy" id="1448309"/>
    <lineage>
        <taxon>Eukaryota</taxon>
        <taxon>Fungi</taxon>
        <taxon>Dikarya</taxon>
        <taxon>Basidiomycota</taxon>
        <taxon>Agaricomycotina</taxon>
        <taxon>Agaricomycetes</taxon>
        <taxon>Cantharellales</taxon>
        <taxon>Hydnaceae</taxon>
        <taxon>Hydnum</taxon>
    </lineage>
</organism>
<dbReference type="AlphaFoldDB" id="A0A9P6APN8"/>
<dbReference type="Proteomes" id="UP000886523">
    <property type="component" value="Unassembled WGS sequence"/>
</dbReference>
<proteinExistence type="predicted"/>
<feature type="transmembrane region" description="Helical" evidence="1">
    <location>
        <begin position="162"/>
        <end position="182"/>
    </location>
</feature>
<gene>
    <name evidence="2" type="ORF">BS47DRAFT_178976</name>
</gene>
<feature type="transmembrane region" description="Helical" evidence="1">
    <location>
        <begin position="70"/>
        <end position="90"/>
    </location>
</feature>
<evidence type="ECO:0000313" key="2">
    <source>
        <dbReference type="EMBL" id="KAF9509145.1"/>
    </source>
</evidence>
<accession>A0A9P6APN8</accession>
<sequence length="206" mass="23146">MKSLRHYPTLFALECLHAQRGLRPFRRVGNSLVHFQKSKILLVTSQLALSWLCSYTKLRRGFTPLIPYNLFLLYVTATQLAISVFLGSLASQSDYLPLAIPRVSSIRHTRVGSDDPPRISKLSRQDSRHPSKTIMVLFVTIMQAIAAHIMPISHNLADTPTLYVLGSLVLLFTPVLEHGLVFQSSHQLASLLLMFCGVLLSQVRLR</sequence>
<reference evidence="2" key="1">
    <citation type="journal article" date="2020" name="Nat. Commun.">
        <title>Large-scale genome sequencing of mycorrhizal fungi provides insights into the early evolution of symbiotic traits.</title>
        <authorList>
            <person name="Miyauchi S."/>
            <person name="Kiss E."/>
            <person name="Kuo A."/>
            <person name="Drula E."/>
            <person name="Kohler A."/>
            <person name="Sanchez-Garcia M."/>
            <person name="Morin E."/>
            <person name="Andreopoulos B."/>
            <person name="Barry K.W."/>
            <person name="Bonito G."/>
            <person name="Buee M."/>
            <person name="Carver A."/>
            <person name="Chen C."/>
            <person name="Cichocki N."/>
            <person name="Clum A."/>
            <person name="Culley D."/>
            <person name="Crous P.W."/>
            <person name="Fauchery L."/>
            <person name="Girlanda M."/>
            <person name="Hayes R.D."/>
            <person name="Keri Z."/>
            <person name="LaButti K."/>
            <person name="Lipzen A."/>
            <person name="Lombard V."/>
            <person name="Magnuson J."/>
            <person name="Maillard F."/>
            <person name="Murat C."/>
            <person name="Nolan M."/>
            <person name="Ohm R.A."/>
            <person name="Pangilinan J."/>
            <person name="Pereira M.F."/>
            <person name="Perotto S."/>
            <person name="Peter M."/>
            <person name="Pfister S."/>
            <person name="Riley R."/>
            <person name="Sitrit Y."/>
            <person name="Stielow J.B."/>
            <person name="Szollosi G."/>
            <person name="Zifcakova L."/>
            <person name="Stursova M."/>
            <person name="Spatafora J.W."/>
            <person name="Tedersoo L."/>
            <person name="Vaario L.M."/>
            <person name="Yamada A."/>
            <person name="Yan M."/>
            <person name="Wang P."/>
            <person name="Xu J."/>
            <person name="Bruns T."/>
            <person name="Baldrian P."/>
            <person name="Vilgalys R."/>
            <person name="Dunand C."/>
            <person name="Henrissat B."/>
            <person name="Grigoriev I.V."/>
            <person name="Hibbett D."/>
            <person name="Nagy L.G."/>
            <person name="Martin F.M."/>
        </authorList>
    </citation>
    <scope>NUCLEOTIDE SEQUENCE</scope>
    <source>
        <strain evidence="2">UP504</strain>
    </source>
</reference>